<dbReference type="AlphaFoldDB" id="H0EJG5"/>
<dbReference type="EMBL" id="AGUE01000055">
    <property type="protein sequence ID" value="EHL01358.1"/>
    <property type="molecule type" value="Genomic_DNA"/>
</dbReference>
<dbReference type="HOGENOM" id="CLU_2622242_0_0_1"/>
<protein>
    <submittedName>
        <fullName evidence="2">Uncharacterized protein</fullName>
    </submittedName>
</protein>
<accession>H0EJG5</accession>
<feature type="region of interest" description="Disordered" evidence="1">
    <location>
        <begin position="1"/>
        <end position="22"/>
    </location>
</feature>
<reference evidence="2 3" key="1">
    <citation type="journal article" date="2012" name="Eukaryot. Cell">
        <title>Genome sequence of the fungus Glarea lozoyensis: the first genome sequence of a species from the Helotiaceae family.</title>
        <authorList>
            <person name="Youssar L."/>
            <person name="Gruening B.A."/>
            <person name="Erxleben A."/>
            <person name="Guenther S."/>
            <person name="Huettel W."/>
        </authorList>
    </citation>
    <scope>NUCLEOTIDE SEQUENCE [LARGE SCALE GENOMIC DNA]</scope>
    <source>
        <strain evidence="3">ATCC 74030 / MF5533</strain>
    </source>
</reference>
<keyword evidence="3" id="KW-1185">Reference proteome</keyword>
<dbReference type="Proteomes" id="UP000005446">
    <property type="component" value="Unassembled WGS sequence"/>
</dbReference>
<dbReference type="InParanoid" id="H0EJG5"/>
<sequence>MVPHKGELFESEAEPNTVQTSSRNKASILLEAQLRFCGYPVVKNKIHGDEFYRVLKKKRLCILKTAEERRIFRVWFTR</sequence>
<organism evidence="2 3">
    <name type="scientific">Glarea lozoyensis (strain ATCC 74030 / MF5533)</name>
    <dbReference type="NCBI Taxonomy" id="1104152"/>
    <lineage>
        <taxon>Eukaryota</taxon>
        <taxon>Fungi</taxon>
        <taxon>Dikarya</taxon>
        <taxon>Ascomycota</taxon>
        <taxon>Pezizomycotina</taxon>
        <taxon>Leotiomycetes</taxon>
        <taxon>Helotiales</taxon>
        <taxon>Helotiaceae</taxon>
        <taxon>Glarea</taxon>
    </lineage>
</organism>
<gene>
    <name evidence="2" type="ORF">M7I_2691</name>
</gene>
<evidence type="ECO:0000313" key="3">
    <source>
        <dbReference type="Proteomes" id="UP000005446"/>
    </source>
</evidence>
<evidence type="ECO:0000313" key="2">
    <source>
        <dbReference type="EMBL" id="EHL01358.1"/>
    </source>
</evidence>
<evidence type="ECO:0000256" key="1">
    <source>
        <dbReference type="SAM" id="MobiDB-lite"/>
    </source>
</evidence>
<proteinExistence type="predicted"/>
<comment type="caution">
    <text evidence="2">The sequence shown here is derived from an EMBL/GenBank/DDBJ whole genome shotgun (WGS) entry which is preliminary data.</text>
</comment>
<name>H0EJG5_GLAL7</name>